<keyword evidence="2" id="KW-0442">Lipid degradation</keyword>
<dbReference type="GO" id="GO:0016042">
    <property type="term" value="P:lipid catabolic process"/>
    <property type="evidence" value="ECO:0007669"/>
    <property type="project" value="UniProtKB-KW"/>
</dbReference>
<reference evidence="4 5" key="1">
    <citation type="journal article" date="2018" name="Nat. Biotechnol.">
        <title>A standardized bacterial taxonomy based on genome phylogeny substantially revises the tree of life.</title>
        <authorList>
            <person name="Parks D.H."/>
            <person name="Chuvochina M."/>
            <person name="Waite D.W."/>
            <person name="Rinke C."/>
            <person name="Skarshewski A."/>
            <person name="Chaumeil P.A."/>
            <person name="Hugenholtz P."/>
        </authorList>
    </citation>
    <scope>NUCLEOTIDE SEQUENCE [LARGE SCALE GENOMIC DNA]</scope>
    <source>
        <strain evidence="4">UBA8739</strain>
    </source>
</reference>
<comment type="caution">
    <text evidence="4">The sequence shown here is derived from an EMBL/GenBank/DDBJ whole genome shotgun (WGS) entry which is preliminary data.</text>
</comment>
<dbReference type="EMBL" id="DMAI01000114">
    <property type="protein sequence ID" value="HAE47184.1"/>
    <property type="molecule type" value="Genomic_DNA"/>
</dbReference>
<keyword evidence="3" id="KW-0443">Lipid metabolism</keyword>
<evidence type="ECO:0000256" key="3">
    <source>
        <dbReference type="ARBA" id="ARBA00023098"/>
    </source>
</evidence>
<keyword evidence="1" id="KW-0378">Hydrolase</keyword>
<dbReference type="PANTHER" id="PTHR10272:SF0">
    <property type="entry name" value="PLATELET-ACTIVATING FACTOR ACETYLHYDROLASE"/>
    <property type="match status" value="1"/>
</dbReference>
<dbReference type="Proteomes" id="UP000257706">
    <property type="component" value="Unassembled WGS sequence"/>
</dbReference>
<dbReference type="SUPFAM" id="SSF53474">
    <property type="entry name" value="alpha/beta-Hydrolases"/>
    <property type="match status" value="1"/>
</dbReference>
<evidence type="ECO:0000256" key="2">
    <source>
        <dbReference type="ARBA" id="ARBA00022963"/>
    </source>
</evidence>
<dbReference type="InterPro" id="IPR029058">
    <property type="entry name" value="AB_hydrolase_fold"/>
</dbReference>
<dbReference type="GO" id="GO:0003847">
    <property type="term" value="F:1-alkyl-2-acetylglycerophosphocholine esterase activity"/>
    <property type="evidence" value="ECO:0007669"/>
    <property type="project" value="TreeGrafter"/>
</dbReference>
<evidence type="ECO:0000313" key="4">
    <source>
        <dbReference type="EMBL" id="HAE47184.1"/>
    </source>
</evidence>
<proteinExistence type="predicted"/>
<evidence type="ECO:0000313" key="5">
    <source>
        <dbReference type="Proteomes" id="UP000257706"/>
    </source>
</evidence>
<dbReference type="PANTHER" id="PTHR10272">
    <property type="entry name" value="PLATELET-ACTIVATING FACTOR ACETYLHYDROLASE"/>
    <property type="match status" value="1"/>
</dbReference>
<accession>A0A3B9IH35</accession>
<sequence>MSDLIQAARHLPARPALPTLSVAPIHIPVPGRPRPLALRVTLPAPTLPVPDGGSDPLPVVLLSHGHGPSLYLSSLDGYAPLAGFLAGQGFLVIQPTHASSRSGGLGADAPGAPLFWRMRVAEMTAILDRLDEIAALIPGAPPISGAAPRPDRDRIAAIGHSMGGQTVGMLLGARLTDPTDPAARDVNLIEPRIRAGVLLAAPGRGGDGLSAHAAAAWPALNPDFSHMTTPSLVVCGELDDNPHLTTMGPAWHADPFHLSPGARALLTLAGAGHGLGGIAGYDAKETDDEDPDRLETTRRLTAAWLRSTLDPTHPVWEQAVAALRAHAPGLGWVEGR</sequence>
<name>A0A3B9IH35_9PROT</name>
<evidence type="ECO:0000256" key="1">
    <source>
        <dbReference type="ARBA" id="ARBA00022801"/>
    </source>
</evidence>
<protein>
    <submittedName>
        <fullName evidence="4">Chlorophyllase</fullName>
    </submittedName>
</protein>
<organism evidence="4 5">
    <name type="scientific">Tistrella mobilis</name>
    <dbReference type="NCBI Taxonomy" id="171437"/>
    <lineage>
        <taxon>Bacteria</taxon>
        <taxon>Pseudomonadati</taxon>
        <taxon>Pseudomonadota</taxon>
        <taxon>Alphaproteobacteria</taxon>
        <taxon>Geminicoccales</taxon>
        <taxon>Geminicoccaceae</taxon>
        <taxon>Tistrella</taxon>
    </lineage>
</organism>
<dbReference type="AlphaFoldDB" id="A0A3B9IH35"/>
<dbReference type="Gene3D" id="3.40.50.1820">
    <property type="entry name" value="alpha/beta hydrolase"/>
    <property type="match status" value="1"/>
</dbReference>
<gene>
    <name evidence="4" type="ORF">DCK97_07160</name>
</gene>